<dbReference type="GO" id="GO:0030497">
    <property type="term" value="P:fatty acid elongation"/>
    <property type="evidence" value="ECO:0007669"/>
    <property type="project" value="TreeGrafter"/>
</dbReference>
<sequence length="257" mass="26537">MIDLTGQTALVTGGSRGIGRAVALKLAQAGARVVIADRSDHAAAPATATWKAIEDAGGRGESVALDIADVAAVEAVFADVEARYGLDILVNNAGALLAGSLVDTDDEMWRQQFRINVDGTFFCMRAAVRAMLAAGRRGKIVNVTSISGLRANPGFAAYCSAKAAVVNLTRQAGIDYAASGININSVAPGFVETDMTAIYDRSIRTALEAQTPNGKWASAAQIADAVLFLSSPLADQIVGEILVVDGGWMVGTPVVTG</sequence>
<evidence type="ECO:0000259" key="3">
    <source>
        <dbReference type="SMART" id="SM00822"/>
    </source>
</evidence>
<proteinExistence type="inferred from homology"/>
<dbReference type="InterPro" id="IPR036291">
    <property type="entry name" value="NAD(P)-bd_dom_sf"/>
</dbReference>
<dbReference type="AlphaFoldDB" id="A0A7I9WHA8"/>
<keyword evidence="2" id="KW-0560">Oxidoreductase</keyword>
<dbReference type="PRINTS" id="PR00081">
    <property type="entry name" value="GDHRDH"/>
</dbReference>
<dbReference type="PANTHER" id="PTHR42760">
    <property type="entry name" value="SHORT-CHAIN DEHYDROGENASES/REDUCTASES FAMILY MEMBER"/>
    <property type="match status" value="1"/>
</dbReference>
<keyword evidence="5" id="KW-1185">Reference proteome</keyword>
<dbReference type="Pfam" id="PF13561">
    <property type="entry name" value="adh_short_C2"/>
    <property type="match status" value="1"/>
</dbReference>
<dbReference type="GO" id="GO:0016616">
    <property type="term" value="F:oxidoreductase activity, acting on the CH-OH group of donors, NAD or NADP as acceptor"/>
    <property type="evidence" value="ECO:0007669"/>
    <property type="project" value="TreeGrafter"/>
</dbReference>
<dbReference type="PROSITE" id="PS00061">
    <property type="entry name" value="ADH_SHORT"/>
    <property type="match status" value="1"/>
</dbReference>
<gene>
    <name evidence="4" type="primary">fabG_1</name>
    <name evidence="4" type="ORF">MMUR_08240</name>
</gene>
<dbReference type="Gene3D" id="3.40.50.720">
    <property type="entry name" value="NAD(P)-binding Rossmann-like Domain"/>
    <property type="match status" value="1"/>
</dbReference>
<dbReference type="InterPro" id="IPR057326">
    <property type="entry name" value="KR_dom"/>
</dbReference>
<comment type="caution">
    <text evidence="4">The sequence shown here is derived from an EMBL/GenBank/DDBJ whole genome shotgun (WGS) entry which is preliminary data.</text>
</comment>
<dbReference type="SUPFAM" id="SSF51735">
    <property type="entry name" value="NAD(P)-binding Rossmann-fold domains"/>
    <property type="match status" value="1"/>
</dbReference>
<dbReference type="SMART" id="SM00822">
    <property type="entry name" value="PKS_KR"/>
    <property type="match status" value="1"/>
</dbReference>
<organism evidence="4 5">
    <name type="scientific">Mycolicibacterium murale</name>
    <dbReference type="NCBI Taxonomy" id="182220"/>
    <lineage>
        <taxon>Bacteria</taxon>
        <taxon>Bacillati</taxon>
        <taxon>Actinomycetota</taxon>
        <taxon>Actinomycetes</taxon>
        <taxon>Mycobacteriales</taxon>
        <taxon>Mycobacteriaceae</taxon>
        <taxon>Mycolicibacterium</taxon>
    </lineage>
</organism>
<dbReference type="FunFam" id="3.40.50.720:FF:000084">
    <property type="entry name" value="Short-chain dehydrogenase reductase"/>
    <property type="match status" value="1"/>
</dbReference>
<dbReference type="InterPro" id="IPR002347">
    <property type="entry name" value="SDR_fam"/>
</dbReference>
<dbReference type="InterPro" id="IPR020904">
    <property type="entry name" value="Sc_DH/Rdtase_CS"/>
</dbReference>
<evidence type="ECO:0000256" key="2">
    <source>
        <dbReference type="ARBA" id="ARBA00023002"/>
    </source>
</evidence>
<dbReference type="Proteomes" id="UP000465241">
    <property type="component" value="Unassembled WGS sequence"/>
</dbReference>
<accession>A0A7I9WHA8</accession>
<reference evidence="4 5" key="1">
    <citation type="journal article" date="2019" name="Emerg. Microbes Infect.">
        <title>Comprehensive subspecies identification of 175 nontuberculous mycobacteria species based on 7547 genomic profiles.</title>
        <authorList>
            <person name="Matsumoto Y."/>
            <person name="Kinjo T."/>
            <person name="Motooka D."/>
            <person name="Nabeya D."/>
            <person name="Jung N."/>
            <person name="Uechi K."/>
            <person name="Horii T."/>
            <person name="Iida T."/>
            <person name="Fujita J."/>
            <person name="Nakamura S."/>
        </authorList>
    </citation>
    <scope>NUCLEOTIDE SEQUENCE [LARGE SCALE GENOMIC DNA]</scope>
    <source>
        <strain evidence="4 5">JCM 13392</strain>
    </source>
</reference>
<evidence type="ECO:0000256" key="1">
    <source>
        <dbReference type="ARBA" id="ARBA00006484"/>
    </source>
</evidence>
<evidence type="ECO:0000313" key="4">
    <source>
        <dbReference type="EMBL" id="GFG56688.1"/>
    </source>
</evidence>
<dbReference type="PRINTS" id="PR00080">
    <property type="entry name" value="SDRFAMILY"/>
</dbReference>
<dbReference type="EMBL" id="BLKT01000003">
    <property type="protein sequence ID" value="GFG56688.1"/>
    <property type="molecule type" value="Genomic_DNA"/>
</dbReference>
<comment type="similarity">
    <text evidence="1">Belongs to the short-chain dehydrogenases/reductases (SDR) family.</text>
</comment>
<protein>
    <submittedName>
        <fullName evidence="4">Beta-ketoacyl-ACP reductase</fullName>
    </submittedName>
</protein>
<dbReference type="PANTHER" id="PTHR42760:SF40">
    <property type="entry name" value="3-OXOACYL-[ACYL-CARRIER-PROTEIN] REDUCTASE, CHLOROPLASTIC"/>
    <property type="match status" value="1"/>
</dbReference>
<evidence type="ECO:0000313" key="5">
    <source>
        <dbReference type="Proteomes" id="UP000465241"/>
    </source>
</evidence>
<name>A0A7I9WHA8_9MYCO</name>
<dbReference type="CDD" id="cd05233">
    <property type="entry name" value="SDR_c"/>
    <property type="match status" value="1"/>
</dbReference>
<feature type="domain" description="Ketoreductase" evidence="3">
    <location>
        <begin position="7"/>
        <end position="189"/>
    </location>
</feature>
<dbReference type="RefSeq" id="WP_068919211.1">
    <property type="nucleotide sequence ID" value="NZ_BAAAMC010000028.1"/>
</dbReference>